<dbReference type="InterPro" id="IPR055170">
    <property type="entry name" value="GFO_IDH_MocA-like_dom"/>
</dbReference>
<dbReference type="Gene3D" id="3.30.360.10">
    <property type="entry name" value="Dihydrodipicolinate Reductase, domain 2"/>
    <property type="match status" value="1"/>
</dbReference>
<evidence type="ECO:0000313" key="5">
    <source>
        <dbReference type="Proteomes" id="UP000188181"/>
    </source>
</evidence>
<dbReference type="KEGG" id="pbas:SMSP2_00474"/>
<sequence>MGIKIRNIGIVGCGKICDIYFQTLSKLENVDVRACADLVLERAEEKAAKYNIPRACTVEEIMASDDIEIILNLTVPAAHYSIAKQALEAGKHVYNEKPFTNEREQGLEILELADKKGLLTGCAPDTVMGAGIQTCRKLIDEGAIGRPLSFTAFMTSSGTESWHPDPEFYYKTGGGPLFDMAPYYLSALITLLGPVHAVSGMASMPRKQRMITSEPKKGQIIDVEVDTHVMSLIEMECRAMRTMVMSFDIWQSSLPRIEIYGSEGSLSVPDPNGFGGVVKLYTKDKKQWQDIGLIGGFAENSRGIGVADMAACIDSGYTHCANGRMAYHVLDTMHSIINSSNQSKTLIVRSSCTKPRPFRQINQP</sequence>
<dbReference type="InterPro" id="IPR036291">
    <property type="entry name" value="NAD(P)-bd_dom_sf"/>
</dbReference>
<dbReference type="GO" id="GO:0016491">
    <property type="term" value="F:oxidoreductase activity"/>
    <property type="evidence" value="ECO:0007669"/>
    <property type="project" value="UniProtKB-KW"/>
</dbReference>
<dbReference type="Proteomes" id="UP000188181">
    <property type="component" value="Chromosome"/>
</dbReference>
<dbReference type="Pfam" id="PF22725">
    <property type="entry name" value="GFO_IDH_MocA_C3"/>
    <property type="match status" value="1"/>
</dbReference>
<dbReference type="PANTHER" id="PTHR43818">
    <property type="entry name" value="BCDNA.GH03377"/>
    <property type="match status" value="1"/>
</dbReference>
<feature type="domain" description="Gfo/Idh/MocA-like oxidoreductase N-terminal" evidence="2">
    <location>
        <begin position="7"/>
        <end position="119"/>
    </location>
</feature>
<organism evidence="4 5">
    <name type="scientific">Limihaloglobus sulfuriphilus</name>
    <dbReference type="NCBI Taxonomy" id="1851148"/>
    <lineage>
        <taxon>Bacteria</taxon>
        <taxon>Pseudomonadati</taxon>
        <taxon>Planctomycetota</taxon>
        <taxon>Phycisphaerae</taxon>
        <taxon>Sedimentisphaerales</taxon>
        <taxon>Sedimentisphaeraceae</taxon>
        <taxon>Limihaloglobus</taxon>
    </lineage>
</organism>
<evidence type="ECO:0000259" key="2">
    <source>
        <dbReference type="Pfam" id="PF01408"/>
    </source>
</evidence>
<dbReference type="InterPro" id="IPR050463">
    <property type="entry name" value="Gfo/Idh/MocA_oxidrdct_glycsds"/>
</dbReference>
<reference evidence="5" key="1">
    <citation type="submission" date="2017-02" db="EMBL/GenBank/DDBJ databases">
        <title>Comparative genomics and description of representatives of a novel lineage of planctomycetes thriving in anoxic sediments.</title>
        <authorList>
            <person name="Spring S."/>
            <person name="Bunk B."/>
            <person name="Sproer C."/>
        </authorList>
    </citation>
    <scope>NUCLEOTIDE SEQUENCE [LARGE SCALE GENOMIC DNA]</scope>
    <source>
        <strain evidence="5">SM-Chi-D1</strain>
    </source>
</reference>
<feature type="domain" description="GFO/IDH/MocA-like oxidoreductase" evidence="3">
    <location>
        <begin position="132"/>
        <end position="266"/>
    </location>
</feature>
<dbReference type="SUPFAM" id="SSF51735">
    <property type="entry name" value="NAD(P)-binding Rossmann-fold domains"/>
    <property type="match status" value="1"/>
</dbReference>
<dbReference type="AlphaFoldDB" id="A0A1Q2MBP1"/>
<keyword evidence="1 4" id="KW-0560">Oxidoreductase</keyword>
<evidence type="ECO:0000313" key="4">
    <source>
        <dbReference type="EMBL" id="AQQ70133.1"/>
    </source>
</evidence>
<keyword evidence="5" id="KW-1185">Reference proteome</keyword>
<dbReference type="EC" id="1.-.-.-" evidence="4"/>
<protein>
    <submittedName>
        <fullName evidence="4">Putative oxidoreductase YdgJ</fullName>
        <ecNumber evidence="4">1.-.-.-</ecNumber>
    </submittedName>
</protein>
<dbReference type="STRING" id="1851148.SMSP2_00474"/>
<dbReference type="Gene3D" id="3.40.50.720">
    <property type="entry name" value="NAD(P)-binding Rossmann-like Domain"/>
    <property type="match status" value="1"/>
</dbReference>
<dbReference type="EMBL" id="CP019646">
    <property type="protein sequence ID" value="AQQ70133.1"/>
    <property type="molecule type" value="Genomic_DNA"/>
</dbReference>
<accession>A0A1Q2MBP1</accession>
<dbReference type="RefSeq" id="WP_146682423.1">
    <property type="nucleotide sequence ID" value="NZ_CP019646.1"/>
</dbReference>
<dbReference type="OrthoDB" id="9815825at2"/>
<evidence type="ECO:0000259" key="3">
    <source>
        <dbReference type="Pfam" id="PF22725"/>
    </source>
</evidence>
<proteinExistence type="predicted"/>
<evidence type="ECO:0000256" key="1">
    <source>
        <dbReference type="ARBA" id="ARBA00023002"/>
    </source>
</evidence>
<dbReference type="Pfam" id="PF01408">
    <property type="entry name" value="GFO_IDH_MocA"/>
    <property type="match status" value="1"/>
</dbReference>
<dbReference type="SUPFAM" id="SSF55347">
    <property type="entry name" value="Glyceraldehyde-3-phosphate dehydrogenase-like, C-terminal domain"/>
    <property type="match status" value="1"/>
</dbReference>
<gene>
    <name evidence="4" type="primary">ydgJ_1</name>
    <name evidence="4" type="ORF">SMSP2_00474</name>
</gene>
<name>A0A1Q2MBP1_9BACT</name>
<dbReference type="InterPro" id="IPR000683">
    <property type="entry name" value="Gfo/Idh/MocA-like_OxRdtase_N"/>
</dbReference>
<dbReference type="PANTHER" id="PTHR43818:SF11">
    <property type="entry name" value="BCDNA.GH03377"/>
    <property type="match status" value="1"/>
</dbReference>
<dbReference type="GO" id="GO:0000166">
    <property type="term" value="F:nucleotide binding"/>
    <property type="evidence" value="ECO:0007669"/>
    <property type="project" value="InterPro"/>
</dbReference>